<sequence length="121" mass="12808">MRLRPALLALASAFVLVTSVATTAHADAEGGINYRYTQSGEATDPHTSLVEQPLNECIAIPDIENAETAYAYAAKNVSTNARAEIYPEDGCGGPKTVLAPDEEAPDSVHFRTVKFVPTSTG</sequence>
<proteinExistence type="predicted"/>
<dbReference type="Proteomes" id="UP001500886">
    <property type="component" value="Unassembled WGS sequence"/>
</dbReference>
<keyword evidence="3" id="KW-1185">Reference proteome</keyword>
<name>A0ABP6G4A4_9ACTN</name>
<comment type="caution">
    <text evidence="2">The sequence shown here is derived from an EMBL/GenBank/DDBJ whole genome shotgun (WGS) entry which is preliminary data.</text>
</comment>
<protein>
    <submittedName>
        <fullName evidence="2">Uncharacterized protein</fullName>
    </submittedName>
</protein>
<organism evidence="2 3">
    <name type="scientific">Streptomyces luteosporeus</name>
    <dbReference type="NCBI Taxonomy" id="173856"/>
    <lineage>
        <taxon>Bacteria</taxon>
        <taxon>Bacillati</taxon>
        <taxon>Actinomycetota</taxon>
        <taxon>Actinomycetes</taxon>
        <taxon>Kitasatosporales</taxon>
        <taxon>Streptomycetaceae</taxon>
        <taxon>Streptomyces</taxon>
    </lineage>
</organism>
<reference evidence="3" key="1">
    <citation type="journal article" date="2019" name="Int. J. Syst. Evol. Microbiol.">
        <title>The Global Catalogue of Microorganisms (GCM) 10K type strain sequencing project: providing services to taxonomists for standard genome sequencing and annotation.</title>
        <authorList>
            <consortium name="The Broad Institute Genomics Platform"/>
            <consortium name="The Broad Institute Genome Sequencing Center for Infectious Disease"/>
            <person name="Wu L."/>
            <person name="Ma J."/>
        </authorList>
    </citation>
    <scope>NUCLEOTIDE SEQUENCE [LARGE SCALE GENOMIC DNA]</scope>
    <source>
        <strain evidence="3">JCM 4542</strain>
    </source>
</reference>
<evidence type="ECO:0000313" key="3">
    <source>
        <dbReference type="Proteomes" id="UP001500886"/>
    </source>
</evidence>
<keyword evidence="1" id="KW-0732">Signal</keyword>
<evidence type="ECO:0000313" key="2">
    <source>
        <dbReference type="EMBL" id="GAA2709397.1"/>
    </source>
</evidence>
<feature type="signal peptide" evidence="1">
    <location>
        <begin position="1"/>
        <end position="26"/>
    </location>
</feature>
<feature type="chain" id="PRO_5046534105" evidence="1">
    <location>
        <begin position="27"/>
        <end position="121"/>
    </location>
</feature>
<accession>A0ABP6G4A4</accession>
<gene>
    <name evidence="2" type="ORF">GCM10010315_07390</name>
</gene>
<evidence type="ECO:0000256" key="1">
    <source>
        <dbReference type="SAM" id="SignalP"/>
    </source>
</evidence>
<dbReference type="EMBL" id="BAAASL010000002">
    <property type="protein sequence ID" value="GAA2709397.1"/>
    <property type="molecule type" value="Genomic_DNA"/>
</dbReference>
<dbReference type="RefSeq" id="WP_344433188.1">
    <property type="nucleotide sequence ID" value="NZ_BAAASL010000002.1"/>
</dbReference>